<dbReference type="GO" id="GO:0016616">
    <property type="term" value="F:oxidoreductase activity, acting on the CH-OH group of donors, NAD or NADP as acceptor"/>
    <property type="evidence" value="ECO:0007669"/>
    <property type="project" value="InterPro"/>
</dbReference>
<dbReference type="InterPro" id="IPR002225">
    <property type="entry name" value="3Beta_OHSteriod_DH/Estase"/>
</dbReference>
<dbReference type="AlphaFoldDB" id="A0A7E4W1F1"/>
<organism evidence="3 4">
    <name type="scientific">Panagrellus redivivus</name>
    <name type="common">Microworm</name>
    <dbReference type="NCBI Taxonomy" id="6233"/>
    <lineage>
        <taxon>Eukaryota</taxon>
        <taxon>Metazoa</taxon>
        <taxon>Ecdysozoa</taxon>
        <taxon>Nematoda</taxon>
        <taxon>Chromadorea</taxon>
        <taxon>Rhabditida</taxon>
        <taxon>Tylenchina</taxon>
        <taxon>Panagrolaimomorpha</taxon>
        <taxon>Panagrolaimoidea</taxon>
        <taxon>Panagrolaimidae</taxon>
        <taxon>Panagrellus</taxon>
    </lineage>
</organism>
<dbReference type="SUPFAM" id="SSF51735">
    <property type="entry name" value="NAD(P)-binding Rossmann-fold domains"/>
    <property type="match status" value="1"/>
</dbReference>
<accession>A0A7E4W1F1</accession>
<comment type="similarity">
    <text evidence="1">Belongs to the 3-beta-HSD family.</text>
</comment>
<dbReference type="WBParaSite" id="Pan_g5778.t1">
    <property type="protein sequence ID" value="Pan_g5778.t1"/>
    <property type="gene ID" value="Pan_g5778"/>
</dbReference>
<dbReference type="Gene3D" id="3.40.50.720">
    <property type="entry name" value="NAD(P)-binding Rossmann-like Domain"/>
    <property type="match status" value="1"/>
</dbReference>
<keyword evidence="1" id="KW-0560">Oxidoreductase</keyword>
<feature type="transmembrane region" description="Helical" evidence="1">
    <location>
        <begin position="298"/>
        <end position="318"/>
    </location>
</feature>
<keyword evidence="1" id="KW-1133">Transmembrane helix</keyword>
<evidence type="ECO:0000313" key="4">
    <source>
        <dbReference type="WBParaSite" id="Pan_g5778.t1"/>
    </source>
</evidence>
<name>A0A7E4W1F1_PANRE</name>
<dbReference type="Proteomes" id="UP000492821">
    <property type="component" value="Unassembled WGS sequence"/>
</dbReference>
<proteinExistence type="inferred from homology"/>
<dbReference type="GO" id="GO:0006694">
    <property type="term" value="P:steroid biosynthetic process"/>
    <property type="evidence" value="ECO:0007669"/>
    <property type="project" value="InterPro"/>
</dbReference>
<keyword evidence="1" id="KW-0812">Transmembrane</keyword>
<reference evidence="3" key="1">
    <citation type="journal article" date="2013" name="Genetics">
        <title>The draft genome and transcriptome of Panagrellus redivivus are shaped by the harsh demands of a free-living lifestyle.</title>
        <authorList>
            <person name="Srinivasan J."/>
            <person name="Dillman A.R."/>
            <person name="Macchietto M.G."/>
            <person name="Heikkinen L."/>
            <person name="Lakso M."/>
            <person name="Fracchia K.M."/>
            <person name="Antoshechkin I."/>
            <person name="Mortazavi A."/>
            <person name="Wong G."/>
            <person name="Sternberg P.W."/>
        </authorList>
    </citation>
    <scope>NUCLEOTIDE SEQUENCE [LARGE SCALE GENOMIC DNA]</scope>
    <source>
        <strain evidence="3">MT8872</strain>
    </source>
</reference>
<dbReference type="InterPro" id="IPR036291">
    <property type="entry name" value="NAD(P)-bd_dom_sf"/>
</dbReference>
<keyword evidence="3" id="KW-1185">Reference proteome</keyword>
<protein>
    <submittedName>
        <fullName evidence="4">3Beta_HSD domain-containing protein</fullName>
    </submittedName>
</protein>
<sequence>MSTRMAAAGGDYECRSACSNIPTTTMTTLTILNGNGLLGQHLINVITDYEKFASIRVWNADAKQVNRLPANNNAMPVNFQYFVGPKSLGEAIFGSDVVINLREYFDASNCPNDQKIDLINRRFVEKVTACCQDAEVKVLIQLSSIYVQCTPMWPNVYQREAAVAETGTIPFQSYVRSKGHAENRVFLAGDDLRVVIVRVGPLYGEGDICSPVCDALKVGANLGYIPVYGDRGGVMQMTYAGNVAHSIVQMAAEMMENEKKVHQEVVTICDDTPLKDIYTTVLEPLACRRDLPLGSSSIPFYVLFPVFVIIAWMARLFYFFGLRTPFANAPDPVYIYFMFRHWTCFSDFRMRIFFDLEPKYTYKESIERCRSYYQTLNVDKIHHFSWKNNSY</sequence>
<evidence type="ECO:0000259" key="2">
    <source>
        <dbReference type="Pfam" id="PF01073"/>
    </source>
</evidence>
<evidence type="ECO:0000256" key="1">
    <source>
        <dbReference type="RuleBase" id="RU004475"/>
    </source>
</evidence>
<evidence type="ECO:0000313" key="3">
    <source>
        <dbReference type="Proteomes" id="UP000492821"/>
    </source>
</evidence>
<keyword evidence="1" id="KW-0472">Membrane</keyword>
<reference evidence="4" key="2">
    <citation type="submission" date="2020-10" db="UniProtKB">
        <authorList>
            <consortium name="WormBaseParasite"/>
        </authorList>
    </citation>
    <scope>IDENTIFICATION</scope>
</reference>
<dbReference type="Pfam" id="PF01073">
    <property type="entry name" value="3Beta_HSD"/>
    <property type="match status" value="1"/>
</dbReference>
<feature type="domain" description="3-beta hydroxysteroid dehydrogenase/isomerase" evidence="2">
    <location>
        <begin position="31"/>
        <end position="284"/>
    </location>
</feature>